<dbReference type="Gene3D" id="2.160.20.10">
    <property type="entry name" value="Single-stranded right-handed beta-helix, Pectin lyase-like"/>
    <property type="match status" value="1"/>
</dbReference>
<protein>
    <recommendedName>
        <fullName evidence="1">DUF1565 domain-containing protein</fullName>
    </recommendedName>
</protein>
<evidence type="ECO:0000259" key="1">
    <source>
        <dbReference type="Pfam" id="PF07602"/>
    </source>
</evidence>
<gene>
    <name evidence="2" type="ORF">MM171A00328_0033</name>
</gene>
<dbReference type="SUPFAM" id="SSF51126">
    <property type="entry name" value="Pectin lyase-like"/>
    <property type="match status" value="1"/>
</dbReference>
<proteinExistence type="predicted"/>
<dbReference type="InterPro" id="IPR011050">
    <property type="entry name" value="Pectin_lyase_fold/virulence"/>
</dbReference>
<dbReference type="EMBL" id="MT143698">
    <property type="protein sequence ID" value="QJB00668.1"/>
    <property type="molecule type" value="Genomic_DNA"/>
</dbReference>
<dbReference type="InterPro" id="IPR011459">
    <property type="entry name" value="DUF1565"/>
</dbReference>
<dbReference type="AlphaFoldDB" id="A0A6M3LZI5"/>
<dbReference type="Pfam" id="PF09956">
    <property type="entry name" value="Phage_cement_2"/>
    <property type="match status" value="1"/>
</dbReference>
<organism evidence="2">
    <name type="scientific">viral metagenome</name>
    <dbReference type="NCBI Taxonomy" id="1070528"/>
    <lineage>
        <taxon>unclassified sequences</taxon>
        <taxon>metagenomes</taxon>
        <taxon>organismal metagenomes</taxon>
    </lineage>
</organism>
<dbReference type="InterPro" id="IPR011231">
    <property type="entry name" value="Phage_VT1-Sakai_H0018"/>
</dbReference>
<sequence>MCVYTDLLTGKSAGDEISSTGEGRHLQFVESAITHPTHADGFVDGGDPVVIGNVVGVAFSGAAAATDEIAIDTEGIWALTCSATDAAGNSAIAAGNEIYINKTTCALSKINTPGTHQFFGNALTGLATGTSGLVAVKVHNDPQTIAQALDYFVVSKSGNDSNVGSWCAPLLTIQAALDAVTATRKVVYVLDGTYDEALTWPTISGVKLIGLNREWGVVVEDATETAAVITVTPGVQTSTFEMWLENIYINHSNAGQDGLALDNTAMTKKLNCYIRDCGGEANSAADRFIVTTQGDNNNAIRIYWNGQNGDVEGSIYIDAGNDGIRFYATNVTFAGGLATAADAIALDMRLLRCFVLHEGITGGNAAQTVHAICCYSVTGATYAALDTSDLAGSHTEDIVA</sequence>
<dbReference type="InterPro" id="IPR012334">
    <property type="entry name" value="Pectin_lyas_fold"/>
</dbReference>
<name>A0A6M3LZI5_9ZZZZ</name>
<feature type="domain" description="DUF1565" evidence="1">
    <location>
        <begin position="157"/>
        <end position="275"/>
    </location>
</feature>
<accession>A0A6M3LZI5</accession>
<dbReference type="Pfam" id="PF07602">
    <property type="entry name" value="DUF1565"/>
    <property type="match status" value="1"/>
</dbReference>
<evidence type="ECO:0000313" key="2">
    <source>
        <dbReference type="EMBL" id="QJB00668.1"/>
    </source>
</evidence>
<reference evidence="2" key="1">
    <citation type="submission" date="2020-03" db="EMBL/GenBank/DDBJ databases">
        <title>The deep terrestrial virosphere.</title>
        <authorList>
            <person name="Holmfeldt K."/>
            <person name="Nilsson E."/>
            <person name="Simone D."/>
            <person name="Lopez-Fernandez M."/>
            <person name="Wu X."/>
            <person name="de Brujin I."/>
            <person name="Lundin D."/>
            <person name="Andersson A."/>
            <person name="Bertilsson S."/>
            <person name="Dopson M."/>
        </authorList>
    </citation>
    <scope>NUCLEOTIDE SEQUENCE</scope>
    <source>
        <strain evidence="2">MM171A00328</strain>
    </source>
</reference>